<feature type="domain" description="Glutamine amidotransferase" evidence="10">
    <location>
        <begin position="304"/>
        <end position="528"/>
    </location>
</feature>
<evidence type="ECO:0000256" key="8">
    <source>
        <dbReference type="ARBA" id="ARBA00022975"/>
    </source>
</evidence>
<dbReference type="Proteomes" id="UP001058364">
    <property type="component" value="Chromosome"/>
</dbReference>
<dbReference type="InterPro" id="IPR027417">
    <property type="entry name" value="P-loop_NTPase"/>
</dbReference>
<dbReference type="PANTHER" id="PTHR11550">
    <property type="entry name" value="CTP SYNTHASE"/>
    <property type="match status" value="1"/>
</dbReference>
<gene>
    <name evidence="12" type="ORF">NX772_02590</name>
</gene>
<dbReference type="InterPro" id="IPR017456">
    <property type="entry name" value="CTP_synthase_N"/>
</dbReference>
<dbReference type="SUPFAM" id="SSF52540">
    <property type="entry name" value="P-loop containing nucleoside triphosphate hydrolases"/>
    <property type="match status" value="1"/>
</dbReference>
<evidence type="ECO:0000313" key="13">
    <source>
        <dbReference type="Proteomes" id="UP001058364"/>
    </source>
</evidence>
<protein>
    <recommendedName>
        <fullName evidence="3">CTP synthase (glutamine hydrolyzing)</fullName>
        <ecNumber evidence="3">6.3.4.2</ecNumber>
    </recommendedName>
</protein>
<keyword evidence="5" id="KW-0547">Nucleotide-binding</keyword>
<reference evidence="12" key="1">
    <citation type="submission" date="2022-08" db="EMBL/GenBank/DDBJ databases">
        <title>Complete genome sequence of Mycoplasma molare type strain H 542.</title>
        <authorList>
            <person name="Spergser J."/>
        </authorList>
    </citation>
    <scope>NUCLEOTIDE SEQUENCE</scope>
    <source>
        <strain evidence="12">H 542</strain>
    </source>
</reference>
<feature type="domain" description="CTP synthase N-terminal" evidence="11">
    <location>
        <begin position="3"/>
        <end position="266"/>
    </location>
</feature>
<sequence>MSKFIFVTGGVISGLGKGVAAASIGNLLKSRGFSVFVLKLDPYLNVDPGTMSPYEHGEVYVTQDGGETDLDLGHYERFINENFSRDSNYTSGKIFWNILEKERLGEYKGKTVQYIPHVTDEIILIIKNIEKKYNSDFIIVEIGGTVGDIESNPFIYAIAQMSGEKNGLNTFFIHVTYVPFLETSGDFKTKPTQDSVNKLRGMGIKPNMILLRSNDKVENAVLTKVAKATFLSEKSVISAPDLANVYEMPLYLEKKGAANIILNYFGINDVKPNLRKWTMFANKVNKEKKDTLLIKMLGKYTSFSDAYKSINEALKISGIDLGYDIKIEYIDSNLLNEENISTNLDDADGVIILPGFGVRGFEGKVLGAIYTREKDIPTFGICLGMQAMSVAQARLKGFKKATSKEFASGDKDEVYVLDYIKGKNEKDKMGGTLRLGESPSVFKKDSHIAKYYKSTEVYERHRHRYEIQHNFIELLEDENFSFSGYHPELKLVESCEDKSKSFYIGVQYHPEFTARPLSPHKLFNAFVEKAAERKNGKK</sequence>
<keyword evidence="8" id="KW-0665">Pyrimidine biosynthesis</keyword>
<evidence type="ECO:0000256" key="7">
    <source>
        <dbReference type="ARBA" id="ARBA00022962"/>
    </source>
</evidence>
<dbReference type="PANTHER" id="PTHR11550:SF0">
    <property type="entry name" value="CTP SYNTHASE-RELATED"/>
    <property type="match status" value="1"/>
</dbReference>
<keyword evidence="13" id="KW-1185">Reference proteome</keyword>
<dbReference type="InterPro" id="IPR004468">
    <property type="entry name" value="CTP_synthase"/>
</dbReference>
<proteinExistence type="inferred from homology"/>
<name>A0ABY5TTH7_9BACT</name>
<dbReference type="PROSITE" id="PS51273">
    <property type="entry name" value="GATASE_TYPE_1"/>
    <property type="match status" value="1"/>
</dbReference>
<dbReference type="CDD" id="cd03113">
    <property type="entry name" value="CTPS_N"/>
    <property type="match status" value="1"/>
</dbReference>
<dbReference type="NCBIfam" id="NF003792">
    <property type="entry name" value="PRK05380.1"/>
    <property type="match status" value="1"/>
</dbReference>
<evidence type="ECO:0000259" key="11">
    <source>
        <dbReference type="Pfam" id="PF06418"/>
    </source>
</evidence>
<comment type="pathway">
    <text evidence="1">Pyrimidine metabolism; CTP biosynthesis via de novo pathway; CTP from UDP: step 2/2.</text>
</comment>
<dbReference type="InterPro" id="IPR029062">
    <property type="entry name" value="Class_I_gatase-like"/>
</dbReference>
<evidence type="ECO:0000313" key="12">
    <source>
        <dbReference type="EMBL" id="UWD33972.1"/>
    </source>
</evidence>
<dbReference type="EC" id="6.3.4.2" evidence="3"/>
<dbReference type="InterPro" id="IPR033828">
    <property type="entry name" value="GATase1_CTP_Synthase"/>
</dbReference>
<dbReference type="SUPFAM" id="SSF52317">
    <property type="entry name" value="Class I glutamine amidotransferase-like"/>
    <property type="match status" value="1"/>
</dbReference>
<keyword evidence="4 12" id="KW-0436">Ligase</keyword>
<evidence type="ECO:0000256" key="4">
    <source>
        <dbReference type="ARBA" id="ARBA00022598"/>
    </source>
</evidence>
<evidence type="ECO:0000256" key="9">
    <source>
        <dbReference type="ARBA" id="ARBA00047781"/>
    </source>
</evidence>
<evidence type="ECO:0000256" key="2">
    <source>
        <dbReference type="ARBA" id="ARBA00007533"/>
    </source>
</evidence>
<evidence type="ECO:0000259" key="10">
    <source>
        <dbReference type="Pfam" id="PF00117"/>
    </source>
</evidence>
<evidence type="ECO:0000256" key="3">
    <source>
        <dbReference type="ARBA" id="ARBA00012291"/>
    </source>
</evidence>
<comment type="catalytic activity">
    <reaction evidence="9">
        <text>UTP + L-glutamine + ATP + H2O = CTP + L-glutamate + ADP + phosphate + 2 H(+)</text>
        <dbReference type="Rhea" id="RHEA:26426"/>
        <dbReference type="ChEBI" id="CHEBI:15377"/>
        <dbReference type="ChEBI" id="CHEBI:15378"/>
        <dbReference type="ChEBI" id="CHEBI:29985"/>
        <dbReference type="ChEBI" id="CHEBI:30616"/>
        <dbReference type="ChEBI" id="CHEBI:37563"/>
        <dbReference type="ChEBI" id="CHEBI:43474"/>
        <dbReference type="ChEBI" id="CHEBI:46398"/>
        <dbReference type="ChEBI" id="CHEBI:58359"/>
        <dbReference type="ChEBI" id="CHEBI:456216"/>
        <dbReference type="EC" id="6.3.4.2"/>
    </reaction>
</comment>
<keyword evidence="6" id="KW-0067">ATP-binding</keyword>
<organism evidence="12 13">
    <name type="scientific">Mesomycoplasma molare</name>
    <dbReference type="NCBI Taxonomy" id="171288"/>
    <lineage>
        <taxon>Bacteria</taxon>
        <taxon>Bacillati</taxon>
        <taxon>Mycoplasmatota</taxon>
        <taxon>Mycoplasmoidales</taxon>
        <taxon>Metamycoplasmataceae</taxon>
        <taxon>Mesomycoplasma</taxon>
    </lineage>
</organism>
<dbReference type="Pfam" id="PF06418">
    <property type="entry name" value="CTP_synth_N"/>
    <property type="match status" value="1"/>
</dbReference>
<dbReference type="Pfam" id="PF00117">
    <property type="entry name" value="GATase"/>
    <property type="match status" value="1"/>
</dbReference>
<evidence type="ECO:0000256" key="1">
    <source>
        <dbReference type="ARBA" id="ARBA00005171"/>
    </source>
</evidence>
<evidence type="ECO:0000256" key="5">
    <source>
        <dbReference type="ARBA" id="ARBA00022741"/>
    </source>
</evidence>
<dbReference type="InterPro" id="IPR017926">
    <property type="entry name" value="GATASE"/>
</dbReference>
<dbReference type="Gene3D" id="3.40.50.880">
    <property type="match status" value="1"/>
</dbReference>
<dbReference type="RefSeq" id="WP_027123375.1">
    <property type="nucleotide sequence ID" value="NZ_CP103423.1"/>
</dbReference>
<keyword evidence="7" id="KW-0315">Glutamine amidotransferase</keyword>
<accession>A0ABY5TTH7</accession>
<dbReference type="GO" id="GO:0003883">
    <property type="term" value="F:CTP synthase activity"/>
    <property type="evidence" value="ECO:0007669"/>
    <property type="project" value="UniProtKB-EC"/>
</dbReference>
<dbReference type="EMBL" id="CP103423">
    <property type="protein sequence ID" value="UWD33972.1"/>
    <property type="molecule type" value="Genomic_DNA"/>
</dbReference>
<dbReference type="NCBIfam" id="TIGR00337">
    <property type="entry name" value="PyrG"/>
    <property type="match status" value="1"/>
</dbReference>
<dbReference type="CDD" id="cd01746">
    <property type="entry name" value="GATase1_CTP_Synthase"/>
    <property type="match status" value="1"/>
</dbReference>
<evidence type="ECO:0000256" key="6">
    <source>
        <dbReference type="ARBA" id="ARBA00022840"/>
    </source>
</evidence>
<comment type="similarity">
    <text evidence="2">Belongs to the CTP synthase family.</text>
</comment>
<dbReference type="Gene3D" id="3.40.50.300">
    <property type="entry name" value="P-loop containing nucleotide triphosphate hydrolases"/>
    <property type="match status" value="1"/>
</dbReference>